<dbReference type="PROSITE" id="PS50994">
    <property type="entry name" value="INTEGRASE"/>
    <property type="match status" value="1"/>
</dbReference>
<comment type="caution">
    <text evidence="2">The sequence shown here is derived from an EMBL/GenBank/DDBJ whole genome shotgun (WGS) entry which is preliminary data.</text>
</comment>
<dbReference type="PANTHER" id="PTHR47331:SF1">
    <property type="entry name" value="GAG-LIKE PROTEIN"/>
    <property type="match status" value="1"/>
</dbReference>
<dbReference type="Pfam" id="PF05380">
    <property type="entry name" value="Peptidase_A17"/>
    <property type="match status" value="1"/>
</dbReference>
<dbReference type="Gene3D" id="3.30.420.10">
    <property type="entry name" value="Ribonuclease H-like superfamily/Ribonuclease H"/>
    <property type="match status" value="1"/>
</dbReference>
<dbReference type="InterPro" id="IPR036397">
    <property type="entry name" value="RNaseH_sf"/>
</dbReference>
<gene>
    <name evidence="2" type="ORF">AWC38_SpisGene15837</name>
</gene>
<protein>
    <recommendedName>
        <fullName evidence="1">Integrase catalytic domain-containing protein</fullName>
    </recommendedName>
</protein>
<dbReference type="GO" id="GO:0003676">
    <property type="term" value="F:nucleic acid binding"/>
    <property type="evidence" value="ECO:0007669"/>
    <property type="project" value="InterPro"/>
</dbReference>
<evidence type="ECO:0000313" key="3">
    <source>
        <dbReference type="Proteomes" id="UP000225706"/>
    </source>
</evidence>
<dbReference type="STRING" id="50429.A0A2B4RTQ9"/>
<proteinExistence type="predicted"/>
<dbReference type="InterPro" id="IPR008042">
    <property type="entry name" value="Retrotrans_Pao"/>
</dbReference>
<dbReference type="Gene3D" id="3.10.10.10">
    <property type="entry name" value="HIV Type 1 Reverse Transcriptase, subunit A, domain 1"/>
    <property type="match status" value="1"/>
</dbReference>
<dbReference type="OrthoDB" id="10053842at2759"/>
<dbReference type="SUPFAM" id="SSF56672">
    <property type="entry name" value="DNA/RNA polymerases"/>
    <property type="match status" value="1"/>
</dbReference>
<evidence type="ECO:0000259" key="1">
    <source>
        <dbReference type="PROSITE" id="PS50994"/>
    </source>
</evidence>
<keyword evidence="3" id="KW-1185">Reference proteome</keyword>
<dbReference type="EMBL" id="LSMT01000346">
    <property type="protein sequence ID" value="PFX19737.1"/>
    <property type="molecule type" value="Genomic_DNA"/>
</dbReference>
<dbReference type="Gene3D" id="3.30.70.270">
    <property type="match status" value="1"/>
</dbReference>
<dbReference type="Proteomes" id="UP000225706">
    <property type="component" value="Unassembled WGS sequence"/>
</dbReference>
<reference evidence="3" key="1">
    <citation type="journal article" date="2017" name="bioRxiv">
        <title>Comparative analysis of the genomes of Stylophora pistillata and Acropora digitifera provides evidence for extensive differences between species of corals.</title>
        <authorList>
            <person name="Voolstra C.R."/>
            <person name="Li Y."/>
            <person name="Liew Y.J."/>
            <person name="Baumgarten S."/>
            <person name="Zoccola D."/>
            <person name="Flot J.-F."/>
            <person name="Tambutte S."/>
            <person name="Allemand D."/>
            <person name="Aranda M."/>
        </authorList>
    </citation>
    <scope>NUCLEOTIDE SEQUENCE [LARGE SCALE GENOMIC DNA]</scope>
</reference>
<dbReference type="SUPFAM" id="SSF53098">
    <property type="entry name" value="Ribonuclease H-like"/>
    <property type="match status" value="1"/>
</dbReference>
<dbReference type="InterPro" id="IPR001584">
    <property type="entry name" value="Integrase_cat-core"/>
</dbReference>
<organism evidence="2 3">
    <name type="scientific">Stylophora pistillata</name>
    <name type="common">Smooth cauliflower coral</name>
    <dbReference type="NCBI Taxonomy" id="50429"/>
    <lineage>
        <taxon>Eukaryota</taxon>
        <taxon>Metazoa</taxon>
        <taxon>Cnidaria</taxon>
        <taxon>Anthozoa</taxon>
        <taxon>Hexacorallia</taxon>
        <taxon>Scleractinia</taxon>
        <taxon>Astrocoeniina</taxon>
        <taxon>Pocilloporidae</taxon>
        <taxon>Stylophora</taxon>
    </lineage>
</organism>
<dbReference type="AlphaFoldDB" id="A0A2B4RTQ9"/>
<dbReference type="PANTHER" id="PTHR47331">
    <property type="entry name" value="PHD-TYPE DOMAIN-CONTAINING PROTEIN"/>
    <property type="match status" value="1"/>
</dbReference>
<sequence length="661" mass="74781">MKGPDLLHSLFGVLLRFREREVALLGDISKMYHRIMIPLQDQHVNRFLWRNLETHREPDVYIKTVLTFGDKPAPAMAQTALKKTAEENRSVYPEAAEVLHKNTYMDDICNSVNTVTEAKQMAENLDIYLKTGCFKVKRWISNKSLEDHAQVEKRSEMAVFRGNVAEKVLGMAWNNQEDTLTFSVTSNAVYHVIGSGQPLSEGKLTKRVLLTQVAQVYDPLGLAAAFLIRAKIGLQELWQVGVDWDEEPPLAARVKGIPVHDLSGRWSHGPEFLQKPEELWPQEADKPVGEEDLERRQVKIVCEVKNIDEAINPKTFSSWRNLVRVTARIQRLANKIRARGQNQEGREGPLSPEESQGAEIFWIKKSQKSLHSRVKKGEFRALSPFVDGHRVIRVGGRLDKAVVFYETRHPALLPSDHWISVLTTRHAHQHGHSGVAATTANIRVKYWILKAMELSKSVKFKYGFCKEMAHKTETQLMADLPALRLAPYTPPFYHTACDDFGPYSVKIGRNKTTKHYGAIFTCLNTRAVHLEMAVDCSTMEFLQVLSRFLAIRGQPAVLISDNGAQFVGAERELSEMVRGFSREEIQEFCAEKSVHWKFTTPAAPHENGCAESLVKTCKNALKRAIGSQVLAPFELYTVFLEVANLVNQRPIGRIRNATDVS</sequence>
<evidence type="ECO:0000313" key="2">
    <source>
        <dbReference type="EMBL" id="PFX19737.1"/>
    </source>
</evidence>
<dbReference type="InterPro" id="IPR012337">
    <property type="entry name" value="RNaseH-like_sf"/>
</dbReference>
<name>A0A2B4RTQ9_STYPI</name>
<dbReference type="GO" id="GO:0015074">
    <property type="term" value="P:DNA integration"/>
    <property type="evidence" value="ECO:0007669"/>
    <property type="project" value="InterPro"/>
</dbReference>
<dbReference type="InterPro" id="IPR043502">
    <property type="entry name" value="DNA/RNA_pol_sf"/>
</dbReference>
<accession>A0A2B4RTQ9</accession>
<feature type="domain" description="Integrase catalytic" evidence="1">
    <location>
        <begin position="486"/>
        <end position="661"/>
    </location>
</feature>
<dbReference type="InterPro" id="IPR043128">
    <property type="entry name" value="Rev_trsase/Diguanyl_cyclase"/>
</dbReference>